<evidence type="ECO:0000256" key="3">
    <source>
        <dbReference type="SAM" id="MobiDB-lite"/>
    </source>
</evidence>
<feature type="compositionally biased region" description="Polar residues" evidence="3">
    <location>
        <begin position="382"/>
        <end position="414"/>
    </location>
</feature>
<keyword evidence="2" id="KW-0802">TPR repeat</keyword>
<dbReference type="SUPFAM" id="SSF48452">
    <property type="entry name" value="TPR-like"/>
    <property type="match status" value="2"/>
</dbReference>
<feature type="compositionally biased region" description="Polar residues" evidence="3">
    <location>
        <begin position="354"/>
        <end position="374"/>
    </location>
</feature>
<gene>
    <name evidence="4" type="ORF">V1264_020404</name>
</gene>
<dbReference type="SMART" id="SM00028">
    <property type="entry name" value="TPR"/>
    <property type="match status" value="3"/>
</dbReference>
<reference evidence="4 5" key="1">
    <citation type="submission" date="2024-02" db="EMBL/GenBank/DDBJ databases">
        <title>Chromosome-scale genome assembly of the rough periwinkle Littorina saxatilis.</title>
        <authorList>
            <person name="De Jode A."/>
            <person name="Faria R."/>
            <person name="Formenti G."/>
            <person name="Sims Y."/>
            <person name="Smith T.P."/>
            <person name="Tracey A."/>
            <person name="Wood J.M.D."/>
            <person name="Zagrodzka Z.B."/>
            <person name="Johannesson K."/>
            <person name="Butlin R.K."/>
            <person name="Leder E.H."/>
        </authorList>
    </citation>
    <scope>NUCLEOTIDE SEQUENCE [LARGE SCALE GENOMIC DNA]</scope>
    <source>
        <strain evidence="4">Snail1</strain>
        <tissue evidence="4">Muscle</tissue>
    </source>
</reference>
<name>A0AAN9GAU2_9CAEN</name>
<feature type="compositionally biased region" description="Low complexity" evidence="3">
    <location>
        <begin position="284"/>
        <end position="300"/>
    </location>
</feature>
<protein>
    <submittedName>
        <fullName evidence="4">Uncharacterized protein</fullName>
    </submittedName>
</protein>
<keyword evidence="5" id="KW-1185">Reference proteome</keyword>
<dbReference type="Proteomes" id="UP001374579">
    <property type="component" value="Unassembled WGS sequence"/>
</dbReference>
<proteinExistence type="predicted"/>
<accession>A0AAN9GAU2</accession>
<dbReference type="AlphaFoldDB" id="A0AAN9GAU2"/>
<dbReference type="InterPro" id="IPR019734">
    <property type="entry name" value="TPR_rpt"/>
</dbReference>
<feature type="region of interest" description="Disordered" evidence="3">
    <location>
        <begin position="353"/>
        <end position="457"/>
    </location>
</feature>
<dbReference type="EMBL" id="JBAMIC010000010">
    <property type="protein sequence ID" value="KAK7102138.1"/>
    <property type="molecule type" value="Genomic_DNA"/>
</dbReference>
<dbReference type="InterPro" id="IPR011990">
    <property type="entry name" value="TPR-like_helical_dom_sf"/>
</dbReference>
<dbReference type="Gene3D" id="1.25.40.10">
    <property type="entry name" value="Tetratricopeptide repeat domain"/>
    <property type="match status" value="1"/>
</dbReference>
<evidence type="ECO:0000313" key="5">
    <source>
        <dbReference type="Proteomes" id="UP001374579"/>
    </source>
</evidence>
<dbReference type="PANTHER" id="PTHR44858">
    <property type="entry name" value="TETRATRICOPEPTIDE REPEAT PROTEIN 6"/>
    <property type="match status" value="1"/>
</dbReference>
<dbReference type="PANTHER" id="PTHR44858:SF1">
    <property type="entry name" value="UDP-N-ACETYLGLUCOSAMINE--PEPTIDE N-ACETYLGLUCOSAMINYLTRANSFERASE SPINDLY-RELATED"/>
    <property type="match status" value="1"/>
</dbReference>
<evidence type="ECO:0000256" key="2">
    <source>
        <dbReference type="ARBA" id="ARBA00022803"/>
    </source>
</evidence>
<evidence type="ECO:0000313" key="4">
    <source>
        <dbReference type="EMBL" id="KAK7102138.1"/>
    </source>
</evidence>
<dbReference type="InterPro" id="IPR050498">
    <property type="entry name" value="Ycf3"/>
</dbReference>
<sequence>MRLQKEKWLFKSLDEVHQSANTVMRFAMFNERSKRWPKVAESYKRLLWLVDITHFPKDYEPPTSYAVLMYELHYHLGVALQRLDQHRKAIVQFTKAIESVSIPKGGCLAGCVANSCLMTPILARRAYAYTKVGDLRSALRDAENSVVLDNQNPDVYCIRALVRGSRDEESKAAKDVDDGLKLNPSHVCALIIRGALHRTLSARKTKNLLVYEEEDVNKFHRKAEKLNPESQSFYTVTDFSHPCMLDFYDRFLFTLSVPHTITEINLTPDKPSPKQLHSNPDLCSRSPSRISSAHSSSAIREASEPFRCGTPAPRDNKSAARRRKDYGEAVRKFMARPKTASDFLAQLEKERTKQSILESQRVSSAIYSPQSRRISSAAYPSHISQQSPDHVTPSASPYSRKSSVTSPGKTSLSPNFLLPPAGHQAAEKQSERSGSFSTPKASFRLEVETKTTSGRTTKTSATKTFTFETPSNYTIPVSETTLTLII</sequence>
<keyword evidence="1" id="KW-0677">Repeat</keyword>
<organism evidence="4 5">
    <name type="scientific">Littorina saxatilis</name>
    <dbReference type="NCBI Taxonomy" id="31220"/>
    <lineage>
        <taxon>Eukaryota</taxon>
        <taxon>Metazoa</taxon>
        <taxon>Spiralia</taxon>
        <taxon>Lophotrochozoa</taxon>
        <taxon>Mollusca</taxon>
        <taxon>Gastropoda</taxon>
        <taxon>Caenogastropoda</taxon>
        <taxon>Littorinimorpha</taxon>
        <taxon>Littorinoidea</taxon>
        <taxon>Littorinidae</taxon>
        <taxon>Littorina</taxon>
    </lineage>
</organism>
<comment type="caution">
    <text evidence="4">The sequence shown here is derived from an EMBL/GenBank/DDBJ whole genome shotgun (WGS) entry which is preliminary data.</text>
</comment>
<evidence type="ECO:0000256" key="1">
    <source>
        <dbReference type="ARBA" id="ARBA00022737"/>
    </source>
</evidence>
<feature type="region of interest" description="Disordered" evidence="3">
    <location>
        <begin position="265"/>
        <end position="325"/>
    </location>
</feature>